<dbReference type="PIRSF" id="PIRSF004862">
    <property type="entry name" value="FliF"/>
    <property type="match status" value="1"/>
</dbReference>
<evidence type="ECO:0000256" key="2">
    <source>
        <dbReference type="ARBA" id="ARBA00004651"/>
    </source>
</evidence>
<dbReference type="InterPro" id="IPR013556">
    <property type="entry name" value="Flag_M-ring_C"/>
</dbReference>
<evidence type="ECO:0000256" key="10">
    <source>
        <dbReference type="SAM" id="MobiDB-lite"/>
    </source>
</evidence>
<dbReference type="GO" id="GO:0005886">
    <property type="term" value="C:plasma membrane"/>
    <property type="evidence" value="ECO:0007669"/>
    <property type="project" value="UniProtKB-SubCell"/>
</dbReference>
<dbReference type="InterPro" id="IPR000067">
    <property type="entry name" value="FlgMring_FliF"/>
</dbReference>
<dbReference type="GO" id="GO:0071973">
    <property type="term" value="P:bacterial-type flagellum-dependent cell motility"/>
    <property type="evidence" value="ECO:0007669"/>
    <property type="project" value="InterPro"/>
</dbReference>
<evidence type="ECO:0000256" key="4">
    <source>
        <dbReference type="ARBA" id="ARBA00022475"/>
    </source>
</evidence>
<name>A0A6C1B0W7_9RHOO</name>
<comment type="subcellular location">
    <subcellularLocation>
        <location evidence="1 9">Bacterial flagellum basal body</location>
    </subcellularLocation>
    <subcellularLocation>
        <location evidence="2">Cell membrane</location>
        <topology evidence="2">Multi-pass membrane protein</topology>
    </subcellularLocation>
</comment>
<dbReference type="PANTHER" id="PTHR30046:SF0">
    <property type="entry name" value="FLAGELLAR M-RING PROTEIN"/>
    <property type="match status" value="1"/>
</dbReference>
<evidence type="ECO:0000313" key="15">
    <source>
        <dbReference type="Proteomes" id="UP000501991"/>
    </source>
</evidence>
<evidence type="ECO:0000313" key="14">
    <source>
        <dbReference type="EMBL" id="QID17261.1"/>
    </source>
</evidence>
<dbReference type="GO" id="GO:0003774">
    <property type="term" value="F:cytoskeletal motor activity"/>
    <property type="evidence" value="ECO:0007669"/>
    <property type="project" value="InterPro"/>
</dbReference>
<dbReference type="RefSeq" id="WP_173764426.1">
    <property type="nucleotide sequence ID" value="NZ_CP048836.1"/>
</dbReference>
<comment type="function">
    <text evidence="9">The M ring may be actively involved in energy transduction.</text>
</comment>
<feature type="region of interest" description="Disordered" evidence="10">
    <location>
        <begin position="486"/>
        <end position="514"/>
    </location>
</feature>
<evidence type="ECO:0000256" key="1">
    <source>
        <dbReference type="ARBA" id="ARBA00004117"/>
    </source>
</evidence>
<dbReference type="PRINTS" id="PR01009">
    <property type="entry name" value="FLGMRINGFLIF"/>
</dbReference>
<reference evidence="14 15" key="1">
    <citation type="submission" date="2020-02" db="EMBL/GenBank/DDBJ databases">
        <title>Nitrogenibacter mangrovi gen. nov., sp. nov. isolated from mangrove sediment, a denitrifying betaproteobacterium.</title>
        <authorList>
            <person name="Liao H."/>
            <person name="Tian Y."/>
        </authorList>
    </citation>
    <scope>NUCLEOTIDE SEQUENCE [LARGE SCALE GENOMIC DNA]</scope>
    <source>
        <strain evidence="14 15">M9-3-2</strain>
    </source>
</reference>
<keyword evidence="5 11" id="KW-0812">Transmembrane</keyword>
<dbReference type="PANTHER" id="PTHR30046">
    <property type="entry name" value="FLAGELLAR M-RING PROTEIN"/>
    <property type="match status" value="1"/>
</dbReference>
<evidence type="ECO:0000256" key="9">
    <source>
        <dbReference type="PIRNR" id="PIRNR004862"/>
    </source>
</evidence>
<dbReference type="Pfam" id="PF01514">
    <property type="entry name" value="YscJ_FliF"/>
    <property type="match status" value="1"/>
</dbReference>
<feature type="region of interest" description="Disordered" evidence="10">
    <location>
        <begin position="286"/>
        <end position="350"/>
    </location>
</feature>
<keyword evidence="4" id="KW-1003">Cell membrane</keyword>
<dbReference type="InterPro" id="IPR006182">
    <property type="entry name" value="FliF_N_dom"/>
</dbReference>
<evidence type="ECO:0000256" key="5">
    <source>
        <dbReference type="ARBA" id="ARBA00022692"/>
    </source>
</evidence>
<evidence type="ECO:0000259" key="13">
    <source>
        <dbReference type="Pfam" id="PF08345"/>
    </source>
</evidence>
<dbReference type="KEGG" id="azq:G3580_06140"/>
<keyword evidence="8 9" id="KW-0975">Bacterial flagellum</keyword>
<keyword evidence="14" id="KW-0966">Cell projection</keyword>
<gene>
    <name evidence="14" type="primary">fliF</name>
    <name evidence="14" type="ORF">G3580_06140</name>
</gene>
<dbReference type="Pfam" id="PF08345">
    <property type="entry name" value="YscJ_FliF_C"/>
    <property type="match status" value="1"/>
</dbReference>
<evidence type="ECO:0000256" key="11">
    <source>
        <dbReference type="SAM" id="Phobius"/>
    </source>
</evidence>
<sequence length="558" mass="59863">MATAQDAAAAGASPLQQAFQNFNALPARQKLAMMAALAAAIALAVGVLLWSRTPDYAVLFSNLEERDGGAIVTALQQQNVPYKFGAGGAAIMVPADRVHDIRLQLAAQGLPRGGLVGFELMENQKLGVSQFHEQINYQRGLEGELARTIQSISSVAGARVHLAIPKRTAFLRDAKQPTASVFVNLYPGRNLDAAQVAGIVHLVAASVPNMSNDDVSVIDETGKLLTNKADPLRAAGLDPTQISYVQELEDTYARRVDTILEPLVGKGNFRVQVAADVDFNRVEQTDEIYKPNPEPDQAIRSQQKSEAITRDPNAKGVPGALSNQPPVPATAPITNPASGTATTQDNFQTKNTSVTTNYEVDKTISHTRHAMGAIKRLSVAVLVNHRKQTDRNGKETMVAPSDAELERINKLVREAVGFNAARGDTLNVAASAFAPETFETAPALPIWKDPDMIAMAKEALRYLILAAVLAYVAFGVIKPLMKSITPPPRAAGDEEEDAAMAEGEEGEEGARTTLSHAAQVASSYEAKLARARELAKGDPKMVANLIKEWMGVNEEARK</sequence>
<evidence type="ECO:0000256" key="8">
    <source>
        <dbReference type="ARBA" id="ARBA00023143"/>
    </source>
</evidence>
<dbReference type="AlphaFoldDB" id="A0A6C1B0W7"/>
<keyword evidence="15" id="KW-1185">Reference proteome</keyword>
<feature type="transmembrane region" description="Helical" evidence="11">
    <location>
        <begin position="31"/>
        <end position="50"/>
    </location>
</feature>
<dbReference type="InterPro" id="IPR045851">
    <property type="entry name" value="AMP-bd_C_sf"/>
</dbReference>
<dbReference type="Proteomes" id="UP000501991">
    <property type="component" value="Chromosome"/>
</dbReference>
<protein>
    <recommendedName>
        <fullName evidence="9">Flagellar M-ring protein</fullName>
    </recommendedName>
</protein>
<dbReference type="NCBIfam" id="TIGR00206">
    <property type="entry name" value="fliF"/>
    <property type="match status" value="1"/>
</dbReference>
<feature type="compositionally biased region" description="Polar residues" evidence="10">
    <location>
        <begin position="332"/>
        <end position="350"/>
    </location>
</feature>
<evidence type="ECO:0000256" key="7">
    <source>
        <dbReference type="ARBA" id="ARBA00023136"/>
    </source>
</evidence>
<feature type="domain" description="Flagellar M-ring C-terminal" evidence="13">
    <location>
        <begin position="260"/>
        <end position="433"/>
    </location>
</feature>
<keyword evidence="6 11" id="KW-1133">Transmembrane helix</keyword>
<evidence type="ECO:0000256" key="6">
    <source>
        <dbReference type="ARBA" id="ARBA00022989"/>
    </source>
</evidence>
<proteinExistence type="inferred from homology"/>
<dbReference type="EMBL" id="CP048836">
    <property type="protein sequence ID" value="QID17261.1"/>
    <property type="molecule type" value="Genomic_DNA"/>
</dbReference>
<dbReference type="Gene3D" id="3.30.300.30">
    <property type="match status" value="1"/>
</dbReference>
<keyword evidence="14" id="KW-0969">Cilium</keyword>
<comment type="similarity">
    <text evidence="3 9">Belongs to the FliF family.</text>
</comment>
<organism evidence="14 15">
    <name type="scientific">Nitrogeniibacter mangrovi</name>
    <dbReference type="NCBI Taxonomy" id="2016596"/>
    <lineage>
        <taxon>Bacteria</taxon>
        <taxon>Pseudomonadati</taxon>
        <taxon>Pseudomonadota</taxon>
        <taxon>Betaproteobacteria</taxon>
        <taxon>Rhodocyclales</taxon>
        <taxon>Zoogloeaceae</taxon>
        <taxon>Nitrogeniibacter</taxon>
    </lineage>
</organism>
<keyword evidence="14" id="KW-0282">Flagellum</keyword>
<feature type="domain" description="Flagellar M-ring N-terminal" evidence="12">
    <location>
        <begin position="52"/>
        <end position="226"/>
    </location>
</feature>
<accession>A0A6C1B0W7</accession>
<evidence type="ECO:0000259" key="12">
    <source>
        <dbReference type="Pfam" id="PF01514"/>
    </source>
</evidence>
<feature type="compositionally biased region" description="Acidic residues" evidence="10">
    <location>
        <begin position="493"/>
        <end position="507"/>
    </location>
</feature>
<dbReference type="GO" id="GO:0009431">
    <property type="term" value="C:bacterial-type flagellum basal body, MS ring"/>
    <property type="evidence" value="ECO:0007669"/>
    <property type="project" value="InterPro"/>
</dbReference>
<dbReference type="InterPro" id="IPR043427">
    <property type="entry name" value="YscJ/FliF"/>
</dbReference>
<evidence type="ECO:0000256" key="3">
    <source>
        <dbReference type="ARBA" id="ARBA00007971"/>
    </source>
</evidence>
<keyword evidence="7 11" id="KW-0472">Membrane</keyword>